<evidence type="ECO:0000313" key="1">
    <source>
        <dbReference type="EMBL" id="STO72461.1"/>
    </source>
</evidence>
<evidence type="ECO:0000313" key="2">
    <source>
        <dbReference type="Proteomes" id="UP000254465"/>
    </source>
</evidence>
<gene>
    <name evidence="1" type="primary">hcsB</name>
    <name evidence="1" type="ORF">NCTC11296_02388</name>
</gene>
<dbReference type="InterPro" id="IPR007833">
    <property type="entry name" value="Capsule_polysaccharide_synth"/>
</dbReference>
<proteinExistence type="predicted"/>
<reference evidence="1 2" key="1">
    <citation type="submission" date="2018-06" db="EMBL/GenBank/DDBJ databases">
        <authorList>
            <consortium name="Pathogen Informatics"/>
            <person name="Doyle S."/>
        </authorList>
    </citation>
    <scope>NUCLEOTIDE SEQUENCE [LARGE SCALE GENOMIC DNA]</scope>
    <source>
        <strain evidence="1 2">NCTC11296</strain>
    </source>
</reference>
<dbReference type="Proteomes" id="UP000254465">
    <property type="component" value="Unassembled WGS sequence"/>
</dbReference>
<dbReference type="Pfam" id="PF05159">
    <property type="entry name" value="Capsule_synth"/>
    <property type="match status" value="1"/>
</dbReference>
<dbReference type="GO" id="GO:0000271">
    <property type="term" value="P:polysaccharide biosynthetic process"/>
    <property type="evidence" value="ECO:0007669"/>
    <property type="project" value="InterPro"/>
</dbReference>
<dbReference type="RefSeq" id="WP_017807039.1">
    <property type="nucleotide sequence ID" value="NZ_PQVK01000109.1"/>
</dbReference>
<sequence>MIVDNLTELVTSSQRILLLQGPIGPFFKHFADWLVNVQGKYVYKLNFNAGDKFYFSSALEQQSIIDYRDTFENFEAFLLQLCQENEIDALVCFGDTRPYHQVAKRVSEQLQYSFWAFEEGYFRPHYVTLEKEGVNAYSTLPRNKQFFLQQAENLTEYIQPIPIAKGFFPMAKLATQYYVVARHREEQFPHYKHHRVYNLNYYIKLWLISGLKRVCRYVKEKRFIRKIEQNKLGDFYILPLQVYDDSQVKVHCDFDSVEAFLIYVLNSFVKNAPKSLSLVIKHHPMDRGFISYKNVIKCYLSEHPELQGRVFYVYDVPMPVLLRYGKAMVTLNSTSGLSALIHNMPVMTLGLANYNIPDITHQGTLEEFWHTPQQPDEKAFKAYHLYHLHKTQINGSFYNKVILPEEKIE</sequence>
<dbReference type="EMBL" id="UGHK01000002">
    <property type="protein sequence ID" value="STO72461.1"/>
    <property type="molecule type" value="Genomic_DNA"/>
</dbReference>
<protein>
    <submittedName>
        <fullName evidence="1">Polysaccharide biosynthesis protein HcsB</fullName>
    </submittedName>
</protein>
<name>A0A377IBD8_AVIPA</name>
<dbReference type="AlphaFoldDB" id="A0A377IBD8"/>
<accession>A0A377IBD8</accession>
<dbReference type="CDD" id="cd16441">
    <property type="entry name" value="beta_Kdo_transferase_KpsS"/>
    <property type="match status" value="1"/>
</dbReference>
<dbReference type="GO" id="GO:0015774">
    <property type="term" value="P:polysaccharide transport"/>
    <property type="evidence" value="ECO:0007669"/>
    <property type="project" value="InterPro"/>
</dbReference>
<organism evidence="1 2">
    <name type="scientific">Avibacterium paragallinarum</name>
    <name type="common">Haemophilus gallinarum</name>
    <dbReference type="NCBI Taxonomy" id="728"/>
    <lineage>
        <taxon>Bacteria</taxon>
        <taxon>Pseudomonadati</taxon>
        <taxon>Pseudomonadota</taxon>
        <taxon>Gammaproteobacteria</taxon>
        <taxon>Pasteurellales</taxon>
        <taxon>Pasteurellaceae</taxon>
        <taxon>Avibacterium</taxon>
    </lineage>
</organism>